<dbReference type="Proteomes" id="UP000027473">
    <property type="component" value="Unassembled WGS sequence"/>
</dbReference>
<name>A0AB73BWX8_9FUSO</name>
<comment type="caution">
    <text evidence="3">The sequence shown here is derived from an EMBL/GenBank/DDBJ whole genome shotgun (WGS) entry which is preliminary data.</text>
</comment>
<keyword evidence="3" id="KW-0645">Protease</keyword>
<evidence type="ECO:0000313" key="3">
    <source>
        <dbReference type="EMBL" id="KDE63660.1"/>
    </source>
</evidence>
<evidence type="ECO:0000256" key="1">
    <source>
        <dbReference type="SAM" id="Phobius"/>
    </source>
</evidence>
<evidence type="ECO:0000313" key="4">
    <source>
        <dbReference type="Proteomes" id="UP000027473"/>
    </source>
</evidence>
<keyword evidence="1" id="KW-0812">Transmembrane</keyword>
<proteinExistence type="predicted"/>
<dbReference type="InterPro" id="IPR003675">
    <property type="entry name" value="Rce1/LyrA-like_dom"/>
</dbReference>
<gene>
    <name evidence="3" type="ORF">FUSO3_04810</name>
</gene>
<keyword evidence="3" id="KW-0378">Hydrolase</keyword>
<protein>
    <submittedName>
        <fullName evidence="3">CAAX amino terminal protease</fullName>
    </submittedName>
</protein>
<dbReference type="GO" id="GO:0006508">
    <property type="term" value="P:proteolysis"/>
    <property type="evidence" value="ECO:0007669"/>
    <property type="project" value="UniProtKB-KW"/>
</dbReference>
<accession>A0AB73BWX8</accession>
<dbReference type="EMBL" id="JAAC01000065">
    <property type="protein sequence ID" value="KDE63660.1"/>
    <property type="molecule type" value="Genomic_DNA"/>
</dbReference>
<evidence type="ECO:0000259" key="2">
    <source>
        <dbReference type="Pfam" id="PF02517"/>
    </source>
</evidence>
<feature type="transmembrane region" description="Helical" evidence="1">
    <location>
        <begin position="75"/>
        <end position="94"/>
    </location>
</feature>
<feature type="domain" description="CAAX prenyl protease 2/Lysostaphin resistance protein A-like" evidence="2">
    <location>
        <begin position="161"/>
        <end position="247"/>
    </location>
</feature>
<organism evidence="3 4">
    <name type="scientific">Fusobacterium necrophorum BL</name>
    <dbReference type="NCBI Taxonomy" id="1441732"/>
    <lineage>
        <taxon>Bacteria</taxon>
        <taxon>Fusobacteriati</taxon>
        <taxon>Fusobacteriota</taxon>
        <taxon>Fusobacteriia</taxon>
        <taxon>Fusobacteriales</taxon>
        <taxon>Fusobacteriaceae</taxon>
        <taxon>Fusobacterium</taxon>
    </lineage>
</organism>
<dbReference type="AlphaFoldDB" id="A0AB73BWX8"/>
<reference evidence="3 4" key="1">
    <citation type="submission" date="2014-01" db="EMBL/GenBank/DDBJ databases">
        <title>Comparative genomics of Fusobacterium necrophorum wild isolates.</title>
        <authorList>
            <person name="Kittichotirat W."/>
            <person name="Bumgarner R.E."/>
            <person name="Lawrence P."/>
        </authorList>
    </citation>
    <scope>NUCLEOTIDE SEQUENCE [LARGE SCALE GENOMIC DNA]</scope>
    <source>
        <strain evidence="3 4">BL</strain>
    </source>
</reference>
<dbReference type="Pfam" id="PF02517">
    <property type="entry name" value="Rce1-like"/>
    <property type="match status" value="1"/>
</dbReference>
<feature type="transmembrane region" description="Helical" evidence="1">
    <location>
        <begin position="238"/>
        <end position="256"/>
    </location>
</feature>
<sequence>MNKKRKINGLEYIKMIYKDILNRKKRKLHYLKCWDVFLITVIMFSSFIVTSFSTFFHLTDKNMTEIQEFTTTLNWQAFLFQTLLLGIAFLYLYFRNFNFSQWKITINLKAVLTGIILFVGVALLFDFYFMLVSQFISDNSIFYEMPKDSSFFFHFSDIDLSLILYSILNGFYEEIFFLGVCLSVIPEKRSYYFIYSLFIRYSFHTYQGNLSAIAIGFLLGSIYYMLYTKMEEKNLFPFFLAHAITDVFGAGIIGYFL</sequence>
<feature type="transmembrane region" description="Helical" evidence="1">
    <location>
        <begin position="206"/>
        <end position="226"/>
    </location>
</feature>
<dbReference type="GO" id="GO:0080120">
    <property type="term" value="P:CAAX-box protein maturation"/>
    <property type="evidence" value="ECO:0007669"/>
    <property type="project" value="UniProtKB-ARBA"/>
</dbReference>
<feature type="transmembrane region" description="Helical" evidence="1">
    <location>
        <begin position="106"/>
        <end position="131"/>
    </location>
</feature>
<keyword evidence="1" id="KW-0472">Membrane</keyword>
<keyword evidence="1" id="KW-1133">Transmembrane helix</keyword>
<dbReference type="GO" id="GO:0004175">
    <property type="term" value="F:endopeptidase activity"/>
    <property type="evidence" value="ECO:0007669"/>
    <property type="project" value="UniProtKB-ARBA"/>
</dbReference>
<feature type="transmembrane region" description="Helical" evidence="1">
    <location>
        <begin position="33"/>
        <end position="55"/>
    </location>
</feature>